<dbReference type="Proteomes" id="UP000265520">
    <property type="component" value="Unassembled WGS sequence"/>
</dbReference>
<evidence type="ECO:0000313" key="3">
    <source>
        <dbReference type="Proteomes" id="UP000265520"/>
    </source>
</evidence>
<dbReference type="InterPro" id="IPR016197">
    <property type="entry name" value="Chromo-like_dom_sf"/>
</dbReference>
<accession>A0A392QEP3</accession>
<dbReference type="PANTHER" id="PTHR46148">
    <property type="entry name" value="CHROMO DOMAIN-CONTAINING PROTEIN"/>
    <property type="match status" value="1"/>
</dbReference>
<reference evidence="2 3" key="1">
    <citation type="journal article" date="2018" name="Front. Plant Sci.">
        <title>Red Clover (Trifolium pratense) and Zigzag Clover (T. medium) - A Picture of Genomic Similarities and Differences.</title>
        <authorList>
            <person name="Dluhosova J."/>
            <person name="Istvanek J."/>
            <person name="Nedelnik J."/>
            <person name="Repkova J."/>
        </authorList>
    </citation>
    <scope>NUCLEOTIDE SEQUENCE [LARGE SCALE GENOMIC DNA]</scope>
    <source>
        <strain evidence="3">cv. 10/8</strain>
        <tissue evidence="2">Leaf</tissue>
    </source>
</reference>
<evidence type="ECO:0000313" key="2">
    <source>
        <dbReference type="EMBL" id="MCI21986.1"/>
    </source>
</evidence>
<sequence length="182" mass="20598">MMKVQADKKRIHMEFDVGDLVLVKLQPYRQMTVANRGNNKLSLKYFGPFPIEARIGSVAYKVTLPATAKIHPVLHISQLKQFKGNSAEPYFPLSPTTSEFGPIMLPDYVIKTRTILKGPLSVPQVLVKWQNMDTNLATWEDHADMLVNFPNFNLEVKVAANGESIVRNDQSLMRENDEPTNT</sequence>
<organism evidence="2 3">
    <name type="scientific">Trifolium medium</name>
    <dbReference type="NCBI Taxonomy" id="97028"/>
    <lineage>
        <taxon>Eukaryota</taxon>
        <taxon>Viridiplantae</taxon>
        <taxon>Streptophyta</taxon>
        <taxon>Embryophyta</taxon>
        <taxon>Tracheophyta</taxon>
        <taxon>Spermatophyta</taxon>
        <taxon>Magnoliopsida</taxon>
        <taxon>eudicotyledons</taxon>
        <taxon>Gunneridae</taxon>
        <taxon>Pentapetalae</taxon>
        <taxon>rosids</taxon>
        <taxon>fabids</taxon>
        <taxon>Fabales</taxon>
        <taxon>Fabaceae</taxon>
        <taxon>Papilionoideae</taxon>
        <taxon>50 kb inversion clade</taxon>
        <taxon>NPAAA clade</taxon>
        <taxon>Hologalegina</taxon>
        <taxon>IRL clade</taxon>
        <taxon>Trifolieae</taxon>
        <taxon>Trifolium</taxon>
    </lineage>
</organism>
<evidence type="ECO:0000259" key="1">
    <source>
        <dbReference type="Pfam" id="PF24626"/>
    </source>
</evidence>
<dbReference type="SUPFAM" id="SSF54160">
    <property type="entry name" value="Chromo domain-like"/>
    <property type="match status" value="1"/>
</dbReference>
<keyword evidence="3" id="KW-1185">Reference proteome</keyword>
<name>A0A392QEP3_9FABA</name>
<dbReference type="InterPro" id="IPR056924">
    <property type="entry name" value="SH3_Tf2-1"/>
</dbReference>
<comment type="caution">
    <text evidence="2">The sequence shown here is derived from an EMBL/GenBank/DDBJ whole genome shotgun (WGS) entry which is preliminary data.</text>
</comment>
<dbReference type="AlphaFoldDB" id="A0A392QEP3"/>
<proteinExistence type="predicted"/>
<dbReference type="PANTHER" id="PTHR46148:SF52">
    <property type="entry name" value="OS04G0603800 PROTEIN"/>
    <property type="match status" value="1"/>
</dbReference>
<feature type="non-terminal residue" evidence="2">
    <location>
        <position position="182"/>
    </location>
</feature>
<protein>
    <recommendedName>
        <fullName evidence="1">Tf2-1-like SH3-like domain-containing protein</fullName>
    </recommendedName>
</protein>
<feature type="domain" description="Tf2-1-like SH3-like" evidence="1">
    <location>
        <begin position="18"/>
        <end position="82"/>
    </location>
</feature>
<dbReference type="EMBL" id="LXQA010127903">
    <property type="protein sequence ID" value="MCI21986.1"/>
    <property type="molecule type" value="Genomic_DNA"/>
</dbReference>
<dbReference type="Pfam" id="PF24626">
    <property type="entry name" value="SH3_Tf2-1"/>
    <property type="match status" value="1"/>
</dbReference>